<gene>
    <name evidence="1" type="ORF">SAMN06295920_101144</name>
</gene>
<dbReference type="EMBL" id="FUYM01000001">
    <property type="protein sequence ID" value="SKB25521.1"/>
    <property type="molecule type" value="Genomic_DNA"/>
</dbReference>
<evidence type="ECO:0000313" key="1">
    <source>
        <dbReference type="EMBL" id="SKB25521.1"/>
    </source>
</evidence>
<keyword evidence="2" id="KW-1185">Reference proteome</keyword>
<name>A0A1T4ZRW4_9SPHN</name>
<dbReference type="RefSeq" id="WP_176152426.1">
    <property type="nucleotide sequence ID" value="NZ_FUYM01000001.1"/>
</dbReference>
<protein>
    <submittedName>
        <fullName evidence="1">Uncharacterized protein</fullName>
    </submittedName>
</protein>
<organism evidence="1 2">
    <name type="scientific">Rhizorhabdus histidinilytica</name>
    <dbReference type="NCBI Taxonomy" id="439228"/>
    <lineage>
        <taxon>Bacteria</taxon>
        <taxon>Pseudomonadati</taxon>
        <taxon>Pseudomonadota</taxon>
        <taxon>Alphaproteobacteria</taxon>
        <taxon>Sphingomonadales</taxon>
        <taxon>Sphingomonadaceae</taxon>
        <taxon>Rhizorhabdus</taxon>
    </lineage>
</organism>
<evidence type="ECO:0000313" key="2">
    <source>
        <dbReference type="Proteomes" id="UP000189818"/>
    </source>
</evidence>
<sequence>MRHHWTMALATFILLGLAAVVSASAIASSAGPDLRKEGRAMMVDAQYRLALALRR</sequence>
<reference evidence="2" key="1">
    <citation type="submission" date="2017-02" db="EMBL/GenBank/DDBJ databases">
        <authorList>
            <person name="Varghese N."/>
            <person name="Submissions S."/>
        </authorList>
    </citation>
    <scope>NUCLEOTIDE SEQUENCE [LARGE SCALE GENOMIC DNA]</scope>
    <source>
        <strain evidence="2">UM2</strain>
    </source>
</reference>
<proteinExistence type="predicted"/>
<dbReference type="Proteomes" id="UP000189818">
    <property type="component" value="Unassembled WGS sequence"/>
</dbReference>
<accession>A0A1T4ZRW4</accession>
<dbReference type="STRING" id="439228.SAMN06295920_101144"/>
<dbReference type="AlphaFoldDB" id="A0A1T4ZRW4"/>